<evidence type="ECO:0000259" key="3">
    <source>
        <dbReference type="Pfam" id="PF26206"/>
    </source>
</evidence>
<evidence type="ECO:0000313" key="4">
    <source>
        <dbReference type="EMBL" id="QBQ55761.1"/>
    </source>
</evidence>
<accession>A0A4P7C033</accession>
<dbReference type="RefSeq" id="WP_134359018.1">
    <property type="nucleotide sequence ID" value="NZ_CP038033.1"/>
</dbReference>
<feature type="coiled-coil region" evidence="1">
    <location>
        <begin position="3"/>
        <end position="67"/>
    </location>
</feature>
<feature type="transmembrane region" description="Helical" evidence="2">
    <location>
        <begin position="84"/>
        <end position="106"/>
    </location>
</feature>
<dbReference type="InterPro" id="IPR010279">
    <property type="entry name" value="YqjD/ElaB"/>
</dbReference>
<feature type="domain" description="PTX3-like N-terminal" evidence="3">
    <location>
        <begin position="6"/>
        <end position="80"/>
    </location>
</feature>
<keyword evidence="1" id="KW-0175">Coiled coil</keyword>
<evidence type="ECO:0000313" key="5">
    <source>
        <dbReference type="Proteomes" id="UP000294325"/>
    </source>
</evidence>
<gene>
    <name evidence="4" type="ORF">E3U44_15505</name>
</gene>
<proteinExistence type="predicted"/>
<dbReference type="OrthoDB" id="5771762at2"/>
<dbReference type="PANTHER" id="PTHR35893:SF3">
    <property type="entry name" value="INNER MEMBRANE PROTEIN"/>
    <property type="match status" value="1"/>
</dbReference>
<dbReference type="AlphaFoldDB" id="A0A4P7C033"/>
<dbReference type="Pfam" id="PF26206">
    <property type="entry name" value="PTX3_N"/>
    <property type="match status" value="1"/>
</dbReference>
<sequence>MADNTLQKEVDHLKEELGQLRKEMGNLVSEVKNRGQSAAHTTKTKAEQELDETLEKLNRAYLSARKTGEQAATSLQHEIKQHPVASAGIAFLGIAFLVGIATGKLFSQK</sequence>
<organism evidence="4 5">
    <name type="scientific">Nitrosococcus wardiae</name>
    <dbReference type="NCBI Taxonomy" id="1814290"/>
    <lineage>
        <taxon>Bacteria</taxon>
        <taxon>Pseudomonadati</taxon>
        <taxon>Pseudomonadota</taxon>
        <taxon>Gammaproteobacteria</taxon>
        <taxon>Chromatiales</taxon>
        <taxon>Chromatiaceae</taxon>
        <taxon>Nitrosococcus</taxon>
    </lineage>
</organism>
<name>A0A4P7C033_9GAMM</name>
<dbReference type="Proteomes" id="UP000294325">
    <property type="component" value="Chromosome"/>
</dbReference>
<dbReference type="PANTHER" id="PTHR35893">
    <property type="entry name" value="INNER MEMBRANE PROTEIN-RELATED"/>
    <property type="match status" value="1"/>
</dbReference>
<evidence type="ECO:0000256" key="2">
    <source>
        <dbReference type="SAM" id="Phobius"/>
    </source>
</evidence>
<reference evidence="4 5" key="1">
    <citation type="submission" date="2019-03" db="EMBL/GenBank/DDBJ databases">
        <title>The genome sequence of Nitrosococcus wardiae strain D1FHST reveals the archetypal metabolic capacity of ammonia-oxidizing Gammaproteobacteria.</title>
        <authorList>
            <person name="Wang L."/>
            <person name="Lim C.K."/>
            <person name="Hanson T.E."/>
            <person name="Dang H."/>
            <person name="Klotz M.G."/>
        </authorList>
    </citation>
    <scope>NUCLEOTIDE SEQUENCE [LARGE SCALE GENOMIC DNA]</scope>
    <source>
        <strain evidence="4 5">D1FHS</strain>
    </source>
</reference>
<keyword evidence="2" id="KW-0472">Membrane</keyword>
<dbReference type="EMBL" id="CP038033">
    <property type="protein sequence ID" value="QBQ55761.1"/>
    <property type="molecule type" value="Genomic_DNA"/>
</dbReference>
<evidence type="ECO:0000256" key="1">
    <source>
        <dbReference type="SAM" id="Coils"/>
    </source>
</evidence>
<keyword evidence="2" id="KW-1133">Transmembrane helix</keyword>
<protein>
    <submittedName>
        <fullName evidence="4">DUF883 family protein</fullName>
    </submittedName>
</protein>
<dbReference type="KEGG" id="nwr:E3U44_15505"/>
<keyword evidence="2" id="KW-0812">Transmembrane</keyword>
<dbReference type="InterPro" id="IPR058832">
    <property type="entry name" value="PTX3_N"/>
</dbReference>
<keyword evidence="5" id="KW-1185">Reference proteome</keyword>
<dbReference type="GO" id="GO:0043022">
    <property type="term" value="F:ribosome binding"/>
    <property type="evidence" value="ECO:0007669"/>
    <property type="project" value="InterPro"/>
</dbReference>